<dbReference type="SMART" id="SM00530">
    <property type="entry name" value="HTH_XRE"/>
    <property type="match status" value="1"/>
</dbReference>
<dbReference type="EMBL" id="CAFBLP010000012">
    <property type="protein sequence ID" value="CAB4869250.1"/>
    <property type="molecule type" value="Genomic_DNA"/>
</dbReference>
<keyword evidence="1" id="KW-0175">Coiled coil</keyword>
<evidence type="ECO:0000256" key="1">
    <source>
        <dbReference type="SAM" id="Coils"/>
    </source>
</evidence>
<dbReference type="Gene3D" id="1.10.260.40">
    <property type="entry name" value="lambda repressor-like DNA-binding domains"/>
    <property type="match status" value="1"/>
</dbReference>
<organism evidence="3">
    <name type="scientific">freshwater metagenome</name>
    <dbReference type="NCBI Taxonomy" id="449393"/>
    <lineage>
        <taxon>unclassified sequences</taxon>
        <taxon>metagenomes</taxon>
        <taxon>ecological metagenomes</taxon>
    </lineage>
</organism>
<dbReference type="GO" id="GO:0003677">
    <property type="term" value="F:DNA binding"/>
    <property type="evidence" value="ECO:0007669"/>
    <property type="project" value="InterPro"/>
</dbReference>
<feature type="domain" description="HTH cro/C1-type" evidence="2">
    <location>
        <begin position="80"/>
        <end position="135"/>
    </location>
</feature>
<dbReference type="Pfam" id="PF01381">
    <property type="entry name" value="HTH_3"/>
    <property type="match status" value="1"/>
</dbReference>
<dbReference type="SUPFAM" id="SSF47413">
    <property type="entry name" value="lambda repressor-like DNA-binding domains"/>
    <property type="match status" value="1"/>
</dbReference>
<dbReference type="CDD" id="cd00093">
    <property type="entry name" value="HTH_XRE"/>
    <property type="match status" value="1"/>
</dbReference>
<evidence type="ECO:0000313" key="3">
    <source>
        <dbReference type="EMBL" id="CAB4869250.1"/>
    </source>
</evidence>
<dbReference type="AlphaFoldDB" id="A0A6J7DI81"/>
<dbReference type="InterPro" id="IPR010982">
    <property type="entry name" value="Lambda_DNA-bd_dom_sf"/>
</dbReference>
<evidence type="ECO:0000259" key="2">
    <source>
        <dbReference type="PROSITE" id="PS50943"/>
    </source>
</evidence>
<sequence length="143" mass="15862">MITNEVQYRATKAHLERFEQAADNIEARPGKRTKLERLELAAVRAQADDLRVELADFDQLRGGTLSTFDAASLEELSTVLVKARIARGWTQRHLAEALGMAEQQIQRYEANDYRATSLARLCDIANALGVTVAQHAELKPSAA</sequence>
<accession>A0A6J7DI81</accession>
<protein>
    <submittedName>
        <fullName evidence="3">Unannotated protein</fullName>
    </submittedName>
</protein>
<dbReference type="PROSITE" id="PS50943">
    <property type="entry name" value="HTH_CROC1"/>
    <property type="match status" value="1"/>
</dbReference>
<feature type="coiled-coil region" evidence="1">
    <location>
        <begin position="8"/>
        <end position="60"/>
    </location>
</feature>
<name>A0A6J7DI81_9ZZZZ</name>
<dbReference type="InterPro" id="IPR001387">
    <property type="entry name" value="Cro/C1-type_HTH"/>
</dbReference>
<proteinExistence type="predicted"/>
<gene>
    <name evidence="3" type="ORF">UFOPK3376_00720</name>
</gene>
<reference evidence="3" key="1">
    <citation type="submission" date="2020-05" db="EMBL/GenBank/DDBJ databases">
        <authorList>
            <person name="Chiriac C."/>
            <person name="Salcher M."/>
            <person name="Ghai R."/>
            <person name="Kavagutti S V."/>
        </authorList>
    </citation>
    <scope>NUCLEOTIDE SEQUENCE</scope>
</reference>